<evidence type="ECO:0000313" key="1">
    <source>
        <dbReference type="EMBL" id="GAA4640201.1"/>
    </source>
</evidence>
<sequence length="71" mass="7564">MNRRTRMRIAPASTFPTLLTVPVICLLAVVGAVPWAVLGALPFALVVHAAINFSRLKPRLSEAGSGRPNTV</sequence>
<accession>A0ABP8UW47</accession>
<name>A0ABP8UW47_9ACTN</name>
<evidence type="ECO:0000313" key="2">
    <source>
        <dbReference type="Proteomes" id="UP001501442"/>
    </source>
</evidence>
<proteinExistence type="predicted"/>
<reference evidence="2" key="1">
    <citation type="journal article" date="2019" name="Int. J. Syst. Evol. Microbiol.">
        <title>The Global Catalogue of Microorganisms (GCM) 10K type strain sequencing project: providing services to taxonomists for standard genome sequencing and annotation.</title>
        <authorList>
            <consortium name="The Broad Institute Genomics Platform"/>
            <consortium name="The Broad Institute Genome Sequencing Center for Infectious Disease"/>
            <person name="Wu L."/>
            <person name="Ma J."/>
        </authorList>
    </citation>
    <scope>NUCLEOTIDE SEQUENCE [LARGE SCALE GENOMIC DNA]</scope>
    <source>
        <strain evidence="2">JCM 17939</strain>
    </source>
</reference>
<comment type="caution">
    <text evidence="1">The sequence shown here is derived from an EMBL/GenBank/DDBJ whole genome shotgun (WGS) entry which is preliminary data.</text>
</comment>
<protein>
    <submittedName>
        <fullName evidence="1">Uncharacterized protein</fullName>
    </submittedName>
</protein>
<organism evidence="1 2">
    <name type="scientific">Actinoallomurus vinaceus</name>
    <dbReference type="NCBI Taxonomy" id="1080074"/>
    <lineage>
        <taxon>Bacteria</taxon>
        <taxon>Bacillati</taxon>
        <taxon>Actinomycetota</taxon>
        <taxon>Actinomycetes</taxon>
        <taxon>Streptosporangiales</taxon>
        <taxon>Thermomonosporaceae</taxon>
        <taxon>Actinoallomurus</taxon>
    </lineage>
</organism>
<dbReference type="Proteomes" id="UP001501442">
    <property type="component" value="Unassembled WGS sequence"/>
</dbReference>
<dbReference type="EMBL" id="BAABHK010000031">
    <property type="protein sequence ID" value="GAA4640201.1"/>
    <property type="molecule type" value="Genomic_DNA"/>
</dbReference>
<keyword evidence="2" id="KW-1185">Reference proteome</keyword>
<dbReference type="RefSeq" id="WP_345443883.1">
    <property type="nucleotide sequence ID" value="NZ_BAABHK010000031.1"/>
</dbReference>
<gene>
    <name evidence="1" type="ORF">GCM10023196_104770</name>
</gene>